<dbReference type="PANTHER" id="PTHR43108">
    <property type="entry name" value="N-ACETYLGLUCOSAMINE-6-SULFATASE FAMILY MEMBER"/>
    <property type="match status" value="1"/>
</dbReference>
<name>A0A381NXI9_9ZZZZ</name>
<evidence type="ECO:0000313" key="6">
    <source>
        <dbReference type="EMBL" id="SUZ59137.1"/>
    </source>
</evidence>
<reference evidence="6" key="1">
    <citation type="submission" date="2018-05" db="EMBL/GenBank/DDBJ databases">
        <authorList>
            <person name="Lanie J.A."/>
            <person name="Ng W.-L."/>
            <person name="Kazmierczak K.M."/>
            <person name="Andrzejewski T.M."/>
            <person name="Davidsen T.M."/>
            <person name="Wayne K.J."/>
            <person name="Tettelin H."/>
            <person name="Glass J.I."/>
            <person name="Rusch D."/>
            <person name="Podicherti R."/>
            <person name="Tsui H.-C.T."/>
            <person name="Winkler M.E."/>
        </authorList>
    </citation>
    <scope>NUCLEOTIDE SEQUENCE</scope>
</reference>
<dbReference type="PANTHER" id="PTHR43108:SF6">
    <property type="entry name" value="N-SULPHOGLUCOSAMINE SULPHOHYDROLASE"/>
    <property type="match status" value="1"/>
</dbReference>
<feature type="domain" description="Sulfatase N-terminal" evidence="5">
    <location>
        <begin position="31"/>
        <end position="369"/>
    </location>
</feature>
<dbReference type="SUPFAM" id="SSF53649">
    <property type="entry name" value="Alkaline phosphatase-like"/>
    <property type="match status" value="1"/>
</dbReference>
<keyword evidence="2" id="KW-0732">Signal</keyword>
<dbReference type="InterPro" id="IPR024607">
    <property type="entry name" value="Sulfatase_CS"/>
</dbReference>
<evidence type="ECO:0000256" key="2">
    <source>
        <dbReference type="ARBA" id="ARBA00022729"/>
    </source>
</evidence>
<accession>A0A381NXI9</accession>
<dbReference type="Gene3D" id="3.40.720.10">
    <property type="entry name" value="Alkaline Phosphatase, subunit A"/>
    <property type="match status" value="1"/>
</dbReference>
<evidence type="ECO:0000259" key="5">
    <source>
        <dbReference type="Pfam" id="PF00884"/>
    </source>
</evidence>
<evidence type="ECO:0000256" key="3">
    <source>
        <dbReference type="ARBA" id="ARBA00022801"/>
    </source>
</evidence>
<keyword evidence="4" id="KW-0325">Glycoprotein</keyword>
<proteinExistence type="inferred from homology"/>
<gene>
    <name evidence="6" type="ORF">METZ01_LOCUS11991</name>
</gene>
<protein>
    <recommendedName>
        <fullName evidence="5">Sulfatase N-terminal domain-containing protein</fullName>
    </recommendedName>
</protein>
<dbReference type="InterPro" id="IPR017850">
    <property type="entry name" value="Alkaline_phosphatase_core_sf"/>
</dbReference>
<dbReference type="Pfam" id="PF00884">
    <property type="entry name" value="Sulfatase"/>
    <property type="match status" value="1"/>
</dbReference>
<dbReference type="PROSITE" id="PS51257">
    <property type="entry name" value="PROKAR_LIPOPROTEIN"/>
    <property type="match status" value="1"/>
</dbReference>
<sequence>MKHRETIIICLLIFSSCLENKKSDVSYSSKPNIVFILTDDQAWNVLGKDGRYEFMKTPNIDRLSREGLVFENAFVTTSLCSPSRACFLTGSYAHTNGVYINEDSDPDPNVPFLPQVLQEAGYETAFVGKWHMKPGAEPREGFDYWLSFDGQGKYINPPLNEDGRDFIEEGYITDILTDYAVRWLEKPKDKPFCLFLWHKAVHAPFTPAPRDSAAFPKALIPEYENWYDDMENKPEWLRRGWVYGVHNKNWKDSEGKPVPEKIKPRPWDPKNLKWMNYLRAILAVDKSTGDIRHCLDELNILDNTVLVFGSDNGFFLGAHQRGDKRLMYEESLRIPLIIRYPEMIEAGIKNSELVLNIDLAPTLIELAGAKVPVEMQGASFVPLLKNEVVDWRKSFLYEYFQEPYAPGFVTVAGVRNKRYKYIEGPDMINDINELYDLETDPGEMNNLINSPEYQSIKSKMISELERLKIETRHFDPEIYKE</sequence>
<dbReference type="EMBL" id="UINC01000665">
    <property type="protein sequence ID" value="SUZ59137.1"/>
    <property type="molecule type" value="Genomic_DNA"/>
</dbReference>
<dbReference type="PROSITE" id="PS00523">
    <property type="entry name" value="SULFATASE_1"/>
    <property type="match status" value="1"/>
</dbReference>
<dbReference type="InterPro" id="IPR000917">
    <property type="entry name" value="Sulfatase_N"/>
</dbReference>
<comment type="similarity">
    <text evidence="1">Belongs to the sulfatase family.</text>
</comment>
<dbReference type="GO" id="GO:0016787">
    <property type="term" value="F:hydrolase activity"/>
    <property type="evidence" value="ECO:0007669"/>
    <property type="project" value="UniProtKB-KW"/>
</dbReference>
<dbReference type="AlphaFoldDB" id="A0A381NXI9"/>
<keyword evidence="3" id="KW-0378">Hydrolase</keyword>
<evidence type="ECO:0000256" key="1">
    <source>
        <dbReference type="ARBA" id="ARBA00008779"/>
    </source>
</evidence>
<dbReference type="CDD" id="cd16031">
    <property type="entry name" value="G6S_like"/>
    <property type="match status" value="1"/>
</dbReference>
<dbReference type="PROSITE" id="PS00149">
    <property type="entry name" value="SULFATASE_2"/>
    <property type="match status" value="1"/>
</dbReference>
<evidence type="ECO:0000256" key="4">
    <source>
        <dbReference type="ARBA" id="ARBA00023180"/>
    </source>
</evidence>
<organism evidence="6">
    <name type="scientific">marine metagenome</name>
    <dbReference type="NCBI Taxonomy" id="408172"/>
    <lineage>
        <taxon>unclassified sequences</taxon>
        <taxon>metagenomes</taxon>
        <taxon>ecological metagenomes</taxon>
    </lineage>
</organism>